<dbReference type="Pfam" id="PF03886">
    <property type="entry name" value="ABC_trans_aux"/>
    <property type="match status" value="1"/>
</dbReference>
<dbReference type="InterPro" id="IPR005586">
    <property type="entry name" value="ABC_trans_aux"/>
</dbReference>
<feature type="signal peptide" evidence="1">
    <location>
        <begin position="1"/>
        <end position="24"/>
    </location>
</feature>
<feature type="domain" description="ABC-type transport auxiliary lipoprotein component" evidence="2">
    <location>
        <begin position="44"/>
        <end position="195"/>
    </location>
</feature>
<evidence type="ECO:0000313" key="3">
    <source>
        <dbReference type="EMBL" id="PLP96793.1"/>
    </source>
</evidence>
<dbReference type="EMBL" id="PJRP01000023">
    <property type="protein sequence ID" value="PLP96793.1"/>
    <property type="molecule type" value="Genomic_DNA"/>
</dbReference>
<gene>
    <name evidence="3" type="ORF">CYJ10_30505</name>
</gene>
<dbReference type="AlphaFoldDB" id="A0A2N5C3I7"/>
<reference evidence="3 4" key="1">
    <citation type="submission" date="2017-12" db="EMBL/GenBank/DDBJ databases">
        <title>Genome sequence of the active heterotrophic nitrifier-denitrifier, Cupriavidus pauculus UM1.</title>
        <authorList>
            <person name="Putonti C."/>
            <person name="Castignetti D."/>
        </authorList>
    </citation>
    <scope>NUCLEOTIDE SEQUENCE [LARGE SCALE GENOMIC DNA]</scope>
    <source>
        <strain evidence="3 4">UM1</strain>
    </source>
</reference>
<accession>A0A2N5C3I7</accession>
<dbReference type="OrthoDB" id="1494661at2"/>
<keyword evidence="1" id="KW-0732">Signal</keyword>
<organism evidence="3 4">
    <name type="scientific">Cupriavidus pauculus</name>
    <dbReference type="NCBI Taxonomy" id="82633"/>
    <lineage>
        <taxon>Bacteria</taxon>
        <taxon>Pseudomonadati</taxon>
        <taxon>Pseudomonadota</taxon>
        <taxon>Betaproteobacteria</taxon>
        <taxon>Burkholderiales</taxon>
        <taxon>Burkholderiaceae</taxon>
        <taxon>Cupriavidus</taxon>
    </lineage>
</organism>
<sequence>MKATAIFKRHRLAPLALLLSVAMAECASREPRYYTLSTTSDLLPVATETVNQKKAPLWIAVSPVQVPERLNRTNLILGQGGGSQRVLEHDRWLAPLPDEFRDALSAQLQSILGAVDTYQQDAGRTGPAYRINVRIVRLDAELDGQVSALVSWTVRQSPSGTTRTGQTRAVLGSPGGVERIVAAYQQLVMNTAYDISGAVRSFGP</sequence>
<dbReference type="SUPFAM" id="SSF159594">
    <property type="entry name" value="XCC0632-like"/>
    <property type="match status" value="1"/>
</dbReference>
<comment type="caution">
    <text evidence="3">The sequence shown here is derived from an EMBL/GenBank/DDBJ whole genome shotgun (WGS) entry which is preliminary data.</text>
</comment>
<dbReference type="Gene3D" id="3.40.50.10610">
    <property type="entry name" value="ABC-type transport auxiliary lipoprotein component"/>
    <property type="match status" value="1"/>
</dbReference>
<dbReference type="Proteomes" id="UP000234341">
    <property type="component" value="Unassembled WGS sequence"/>
</dbReference>
<evidence type="ECO:0000313" key="4">
    <source>
        <dbReference type="Proteomes" id="UP000234341"/>
    </source>
</evidence>
<feature type="chain" id="PRO_5014632979" description="ABC-type transport auxiliary lipoprotein component domain-containing protein" evidence="1">
    <location>
        <begin position="25"/>
        <end position="204"/>
    </location>
</feature>
<protein>
    <recommendedName>
        <fullName evidence="2">ABC-type transport auxiliary lipoprotein component domain-containing protein</fullName>
    </recommendedName>
</protein>
<evidence type="ECO:0000259" key="2">
    <source>
        <dbReference type="Pfam" id="PF03886"/>
    </source>
</evidence>
<name>A0A2N5C3I7_9BURK</name>
<proteinExistence type="predicted"/>
<evidence type="ECO:0000256" key="1">
    <source>
        <dbReference type="SAM" id="SignalP"/>
    </source>
</evidence>